<dbReference type="EMBL" id="SWJQ01000551">
    <property type="protein sequence ID" value="TRZ12986.1"/>
    <property type="molecule type" value="Genomic_DNA"/>
</dbReference>
<organism evidence="1 2">
    <name type="scientific">Zosterops borbonicus</name>
    <dbReference type="NCBI Taxonomy" id="364589"/>
    <lineage>
        <taxon>Eukaryota</taxon>
        <taxon>Metazoa</taxon>
        <taxon>Chordata</taxon>
        <taxon>Craniata</taxon>
        <taxon>Vertebrata</taxon>
        <taxon>Euteleostomi</taxon>
        <taxon>Archelosauria</taxon>
        <taxon>Archosauria</taxon>
        <taxon>Dinosauria</taxon>
        <taxon>Saurischia</taxon>
        <taxon>Theropoda</taxon>
        <taxon>Coelurosauria</taxon>
        <taxon>Aves</taxon>
        <taxon>Neognathae</taxon>
        <taxon>Neoaves</taxon>
        <taxon>Telluraves</taxon>
        <taxon>Australaves</taxon>
        <taxon>Passeriformes</taxon>
        <taxon>Sylvioidea</taxon>
        <taxon>Zosteropidae</taxon>
        <taxon>Zosterops</taxon>
    </lineage>
</organism>
<dbReference type="AlphaFoldDB" id="A0A8K1G7H8"/>
<accession>A0A8K1G7H8</accession>
<proteinExistence type="predicted"/>
<sequence length="123" mass="14166">MSLHRTDFAGGSLELGLECSELLQVPTIPSQDWEQVPFIFCKLNSKNSRVELNVNISFHIIRNPFRMSQDWEQVPFIFCKLNSKNSRVELNVNISFHIIRNPFRMSQVSPELRDSKATGPGEM</sequence>
<keyword evidence="2" id="KW-1185">Reference proteome</keyword>
<evidence type="ECO:0000313" key="2">
    <source>
        <dbReference type="Proteomes" id="UP000796761"/>
    </source>
</evidence>
<name>A0A8K1G7H8_9PASS</name>
<evidence type="ECO:0000313" key="1">
    <source>
        <dbReference type="EMBL" id="TRZ12986.1"/>
    </source>
</evidence>
<protein>
    <submittedName>
        <fullName evidence="1">Uncharacterized protein</fullName>
    </submittedName>
</protein>
<dbReference type="Proteomes" id="UP000796761">
    <property type="component" value="Unassembled WGS sequence"/>
</dbReference>
<gene>
    <name evidence="1" type="ORF">HGM15179_014121</name>
</gene>
<comment type="caution">
    <text evidence="1">The sequence shown here is derived from an EMBL/GenBank/DDBJ whole genome shotgun (WGS) entry which is preliminary data.</text>
</comment>
<reference evidence="1" key="1">
    <citation type="submission" date="2019-04" db="EMBL/GenBank/DDBJ databases">
        <title>Genome assembly of Zosterops borbonicus 15179.</title>
        <authorList>
            <person name="Leroy T."/>
            <person name="Anselmetti Y."/>
            <person name="Tilak M.-K."/>
            <person name="Nabholz B."/>
        </authorList>
    </citation>
    <scope>NUCLEOTIDE SEQUENCE</scope>
    <source>
        <strain evidence="1">HGM_15179</strain>
        <tissue evidence="1">Muscle</tissue>
    </source>
</reference>